<proteinExistence type="predicted"/>
<dbReference type="SUPFAM" id="SSF51182">
    <property type="entry name" value="RmlC-like cupins"/>
    <property type="match status" value="1"/>
</dbReference>
<reference evidence="1 2" key="1">
    <citation type="submission" date="2024-09" db="EMBL/GenBank/DDBJ databases">
        <authorList>
            <person name="Sun Q."/>
            <person name="Mori K."/>
        </authorList>
    </citation>
    <scope>NUCLEOTIDE SEQUENCE [LARGE SCALE GENOMIC DNA]</scope>
    <source>
        <strain evidence="1 2">NCAIM B.02529</strain>
    </source>
</reference>
<comment type="caution">
    <text evidence="1">The sequence shown here is derived from an EMBL/GenBank/DDBJ whole genome shotgun (WGS) entry which is preliminary data.</text>
</comment>
<dbReference type="Gene3D" id="2.60.120.10">
    <property type="entry name" value="Jelly Rolls"/>
    <property type="match status" value="1"/>
</dbReference>
<evidence type="ECO:0000313" key="2">
    <source>
        <dbReference type="Proteomes" id="UP001589836"/>
    </source>
</evidence>
<gene>
    <name evidence="1" type="ORF">ACFFGV_07060</name>
</gene>
<dbReference type="PANTHER" id="PTHR40045">
    <property type="entry name" value="YCGG FAMILY PROTEIN"/>
    <property type="match status" value="1"/>
</dbReference>
<dbReference type="Pfam" id="PF08892">
    <property type="entry name" value="YqcI_YcgG"/>
    <property type="match status" value="1"/>
</dbReference>
<protein>
    <submittedName>
        <fullName evidence="1">YqcI/YcgG family protein</fullName>
    </submittedName>
</protein>
<name>A0ABV6LLQ7_9BACI</name>
<dbReference type="InterPro" id="IPR014710">
    <property type="entry name" value="RmlC-like_jellyroll"/>
</dbReference>
<dbReference type="PANTHER" id="PTHR40045:SF1">
    <property type="entry name" value="YQCI_YCGG FAMILY PROTEIN"/>
    <property type="match status" value="1"/>
</dbReference>
<dbReference type="InterPro" id="IPR011051">
    <property type="entry name" value="RmlC_Cupin_sf"/>
</dbReference>
<keyword evidence="2" id="KW-1185">Reference proteome</keyword>
<sequence length="338" mass="38812">METKIKHLAETYLPTKMPTWGYDVFDQFASDLLAENNTYSNNLGLEGFKQRQLRLAFIDSTFQKKDLERLAVELTSYVKNFRKYGKNTAFVALFQPARKPFTIETYHKMFWRVLHELYELDDHKWNPSIPKPTYHHLCEFAFQGSAMYVTSNIPLAYEDGFPTNHYFMMVFKPKWLFLQQTHPPLMEQILASSTPNVFRLQEEDIHSFFPVALDEKKLMDGNKTALMKHAKEYLPVEEPYHQLKKGALGSIIQELIVKGASDILIHRSDAFTSKSISKQTTAQVVHVFEGKGTFITDGKEIECKAGERVYIPAHKGGQLRVEQAGCLFAAANVDGIFP</sequence>
<accession>A0ABV6LLQ7</accession>
<evidence type="ECO:0000313" key="1">
    <source>
        <dbReference type="EMBL" id="MFC0523340.1"/>
    </source>
</evidence>
<dbReference type="RefSeq" id="WP_377346026.1">
    <property type="nucleotide sequence ID" value="NZ_JBHLTP010000004.1"/>
</dbReference>
<organism evidence="1 2">
    <name type="scientific">Pontibacillus salicampi</name>
    <dbReference type="NCBI Taxonomy" id="1449801"/>
    <lineage>
        <taxon>Bacteria</taxon>
        <taxon>Bacillati</taxon>
        <taxon>Bacillota</taxon>
        <taxon>Bacilli</taxon>
        <taxon>Bacillales</taxon>
        <taxon>Bacillaceae</taxon>
        <taxon>Pontibacillus</taxon>
    </lineage>
</organism>
<dbReference type="Proteomes" id="UP001589836">
    <property type="component" value="Unassembled WGS sequence"/>
</dbReference>
<dbReference type="EMBL" id="JBHLTP010000004">
    <property type="protein sequence ID" value="MFC0523340.1"/>
    <property type="molecule type" value="Genomic_DNA"/>
</dbReference>
<dbReference type="InterPro" id="IPR014988">
    <property type="entry name" value="Uncharacterised_YqcI/YcgG"/>
</dbReference>